<evidence type="ECO:0000256" key="4">
    <source>
        <dbReference type="ARBA" id="ARBA00022840"/>
    </source>
</evidence>
<dbReference type="InterPro" id="IPR017871">
    <property type="entry name" value="ABC_transporter-like_CS"/>
</dbReference>
<evidence type="ECO:0000259" key="5">
    <source>
        <dbReference type="PROSITE" id="PS50893"/>
    </source>
</evidence>
<dbReference type="PANTHER" id="PTHR43335">
    <property type="entry name" value="ABC TRANSPORTER, ATP-BINDING PROTEIN"/>
    <property type="match status" value="1"/>
</dbReference>
<keyword evidence="4 6" id="KW-0067">ATP-binding</keyword>
<organism evidence="6 7">
    <name type="scientific">Flavihumibacter petaseus NBRC 106054</name>
    <dbReference type="NCBI Taxonomy" id="1220578"/>
    <lineage>
        <taxon>Bacteria</taxon>
        <taxon>Pseudomonadati</taxon>
        <taxon>Bacteroidota</taxon>
        <taxon>Chitinophagia</taxon>
        <taxon>Chitinophagales</taxon>
        <taxon>Chitinophagaceae</taxon>
        <taxon>Flavihumibacter</taxon>
    </lineage>
</organism>
<evidence type="ECO:0000313" key="7">
    <source>
        <dbReference type="Proteomes" id="UP000033121"/>
    </source>
</evidence>
<gene>
    <name evidence="6" type="ORF">FPE01S_04_01920</name>
</gene>
<proteinExistence type="inferred from homology"/>
<evidence type="ECO:0000256" key="2">
    <source>
        <dbReference type="ARBA" id="ARBA00022448"/>
    </source>
</evidence>
<comment type="caution">
    <text evidence="6">The sequence shown here is derived from an EMBL/GenBank/DDBJ whole genome shotgun (WGS) entry which is preliminary data.</text>
</comment>
<dbReference type="STRING" id="1220578.FPE01S_04_01920"/>
<keyword evidence="2" id="KW-0813">Transport</keyword>
<name>A0A0E9N556_9BACT</name>
<evidence type="ECO:0000256" key="1">
    <source>
        <dbReference type="ARBA" id="ARBA00005417"/>
    </source>
</evidence>
<dbReference type="GO" id="GO:0016887">
    <property type="term" value="F:ATP hydrolysis activity"/>
    <property type="evidence" value="ECO:0007669"/>
    <property type="project" value="InterPro"/>
</dbReference>
<dbReference type="InterPro" id="IPR003439">
    <property type="entry name" value="ABC_transporter-like_ATP-bd"/>
</dbReference>
<dbReference type="PANTHER" id="PTHR43335:SF2">
    <property type="entry name" value="ABC TRANSPORTER, ATP-BINDING PROTEIN"/>
    <property type="match status" value="1"/>
</dbReference>
<dbReference type="RefSeq" id="WP_046370938.1">
    <property type="nucleotide sequence ID" value="NZ_BBWV01000004.1"/>
</dbReference>
<accession>A0A0E9N556</accession>
<reference evidence="6 7" key="1">
    <citation type="submission" date="2015-04" db="EMBL/GenBank/DDBJ databases">
        <title>Whole genome shotgun sequence of Flavihumibacter petaseus NBRC 106054.</title>
        <authorList>
            <person name="Miyazawa S."/>
            <person name="Hosoyama A."/>
            <person name="Hashimoto M."/>
            <person name="Noguchi M."/>
            <person name="Tsuchikane K."/>
            <person name="Ohji S."/>
            <person name="Yamazoe A."/>
            <person name="Ichikawa N."/>
            <person name="Kimura A."/>
            <person name="Fujita N."/>
        </authorList>
    </citation>
    <scope>NUCLEOTIDE SEQUENCE [LARGE SCALE GENOMIC DNA]</scope>
    <source>
        <strain evidence="6 7">NBRC 106054</strain>
    </source>
</reference>
<dbReference type="PROSITE" id="PS00211">
    <property type="entry name" value="ABC_TRANSPORTER_1"/>
    <property type="match status" value="1"/>
</dbReference>
<dbReference type="Gene3D" id="3.40.50.300">
    <property type="entry name" value="P-loop containing nucleotide triphosphate hydrolases"/>
    <property type="match status" value="1"/>
</dbReference>
<keyword evidence="3" id="KW-0547">Nucleotide-binding</keyword>
<keyword evidence="7" id="KW-1185">Reference proteome</keyword>
<dbReference type="InterPro" id="IPR027417">
    <property type="entry name" value="P-loop_NTPase"/>
</dbReference>
<dbReference type="InterPro" id="IPR003593">
    <property type="entry name" value="AAA+_ATPase"/>
</dbReference>
<dbReference type="SMART" id="SM00382">
    <property type="entry name" value="AAA"/>
    <property type="match status" value="1"/>
</dbReference>
<dbReference type="AlphaFoldDB" id="A0A0E9N556"/>
<feature type="domain" description="ABC transporter" evidence="5">
    <location>
        <begin position="7"/>
        <end position="232"/>
    </location>
</feature>
<sequence length="301" mass="33076">MNPSPILELQQVSKSYGRIKALKAIDLCIPPGSVFGILGPNGSGKTTLLSIVLDVLAADKGRYLWFGQEGGPEVRRKIGSLLETPNFYHYLSGEDNLRVTSSISGRGQSPEAITKALQIVKLEERRKSRFSTYSLGMKQRLAIAAALLGDPAVLVFDEPTNGLDPVGIAEIRELIRQLHAAGHTIIMASHLLDEVEKVCSHMAILKSGQIITTGSVEEVLADEDIVEVSAADNTQLAAILDHTSGLKRLEKEQQVLLLYFEKGMADPAKINQLAWERGITLKHLSVRKKRLETRFFELTNN</sequence>
<comment type="similarity">
    <text evidence="1">Belongs to the ABC transporter superfamily.</text>
</comment>
<dbReference type="EMBL" id="BBWV01000004">
    <property type="protein sequence ID" value="GAO44949.1"/>
    <property type="molecule type" value="Genomic_DNA"/>
</dbReference>
<dbReference type="Pfam" id="PF00005">
    <property type="entry name" value="ABC_tran"/>
    <property type="match status" value="1"/>
</dbReference>
<dbReference type="GO" id="GO:0005524">
    <property type="term" value="F:ATP binding"/>
    <property type="evidence" value="ECO:0007669"/>
    <property type="project" value="UniProtKB-KW"/>
</dbReference>
<dbReference type="PROSITE" id="PS50893">
    <property type="entry name" value="ABC_TRANSPORTER_2"/>
    <property type="match status" value="1"/>
</dbReference>
<evidence type="ECO:0000313" key="6">
    <source>
        <dbReference type="EMBL" id="GAO44949.1"/>
    </source>
</evidence>
<evidence type="ECO:0000256" key="3">
    <source>
        <dbReference type="ARBA" id="ARBA00022741"/>
    </source>
</evidence>
<protein>
    <submittedName>
        <fullName evidence="6">Putative ABC transporter ATP-binding protein</fullName>
    </submittedName>
</protein>
<dbReference type="SUPFAM" id="SSF52540">
    <property type="entry name" value="P-loop containing nucleoside triphosphate hydrolases"/>
    <property type="match status" value="1"/>
</dbReference>
<dbReference type="OrthoDB" id="9785229at2"/>
<dbReference type="Proteomes" id="UP000033121">
    <property type="component" value="Unassembled WGS sequence"/>
</dbReference>